<name>A0A1H3Z1F6_9GAMM</name>
<gene>
    <name evidence="2" type="ORF">SAMN05216562_2099</name>
</gene>
<evidence type="ECO:0000313" key="2">
    <source>
        <dbReference type="EMBL" id="SEA17174.1"/>
    </source>
</evidence>
<dbReference type="STRING" id="658218.SAMN05216562_2099"/>
<feature type="transmembrane region" description="Helical" evidence="1">
    <location>
        <begin position="9"/>
        <end position="30"/>
    </location>
</feature>
<evidence type="ECO:0000256" key="1">
    <source>
        <dbReference type="SAM" id="Phobius"/>
    </source>
</evidence>
<dbReference type="Proteomes" id="UP000198658">
    <property type="component" value="Unassembled WGS sequence"/>
</dbReference>
<keyword evidence="3" id="KW-1185">Reference proteome</keyword>
<reference evidence="3" key="1">
    <citation type="submission" date="2016-10" db="EMBL/GenBank/DDBJ databases">
        <authorList>
            <person name="Varghese N."/>
            <person name="Submissions S."/>
        </authorList>
    </citation>
    <scope>NUCLEOTIDE SEQUENCE [LARGE SCALE GENOMIC DNA]</scope>
    <source>
        <strain evidence="3">CGMCC 1.10657</strain>
    </source>
</reference>
<dbReference type="AlphaFoldDB" id="A0A1H3Z1F6"/>
<protein>
    <submittedName>
        <fullName evidence="2">Uncharacterized protein</fullName>
    </submittedName>
</protein>
<feature type="transmembrane region" description="Helical" evidence="1">
    <location>
        <begin position="36"/>
        <end position="54"/>
    </location>
</feature>
<sequence length="82" mass="9127">MIESLLEQLLVLAGILLIPGGLLLLILARLRWSSKATLAGITLMALGALLLVRMHYVEYWRVDRCVDAGGRYDQATHSCDFQ</sequence>
<evidence type="ECO:0000313" key="3">
    <source>
        <dbReference type="Proteomes" id="UP000198658"/>
    </source>
</evidence>
<dbReference type="EMBL" id="FNQO01000002">
    <property type="protein sequence ID" value="SEA17174.1"/>
    <property type="molecule type" value="Genomic_DNA"/>
</dbReference>
<dbReference type="RefSeq" id="WP_091387957.1">
    <property type="nucleotide sequence ID" value="NZ_FNQO01000002.1"/>
</dbReference>
<dbReference type="OrthoDB" id="6315702at2"/>
<keyword evidence="1" id="KW-0812">Transmembrane</keyword>
<proteinExistence type="predicted"/>
<keyword evidence="1" id="KW-1133">Transmembrane helix</keyword>
<keyword evidence="1" id="KW-0472">Membrane</keyword>
<accession>A0A1H3Z1F6</accession>
<organism evidence="2 3">
    <name type="scientific">Microbulbifer marinus</name>
    <dbReference type="NCBI Taxonomy" id="658218"/>
    <lineage>
        <taxon>Bacteria</taxon>
        <taxon>Pseudomonadati</taxon>
        <taxon>Pseudomonadota</taxon>
        <taxon>Gammaproteobacteria</taxon>
        <taxon>Cellvibrionales</taxon>
        <taxon>Microbulbiferaceae</taxon>
        <taxon>Microbulbifer</taxon>
    </lineage>
</organism>